<dbReference type="Proteomes" id="UP000823886">
    <property type="component" value="Unassembled WGS sequence"/>
</dbReference>
<dbReference type="Gene3D" id="3.40.50.300">
    <property type="entry name" value="P-loop containing nucleotide triphosphate hydrolases"/>
    <property type="match status" value="1"/>
</dbReference>
<dbReference type="AlphaFoldDB" id="A0A9D2PMP2"/>
<dbReference type="GO" id="GO:0005524">
    <property type="term" value="F:ATP binding"/>
    <property type="evidence" value="ECO:0007669"/>
    <property type="project" value="UniProtKB-KW"/>
</dbReference>
<accession>A0A9D2PMP2</accession>
<dbReference type="PANTHER" id="PTHR33295">
    <property type="entry name" value="ATPASE"/>
    <property type="match status" value="1"/>
</dbReference>
<proteinExistence type="predicted"/>
<reference evidence="3" key="2">
    <citation type="submission" date="2021-04" db="EMBL/GenBank/DDBJ databases">
        <authorList>
            <person name="Gilroy R."/>
        </authorList>
    </citation>
    <scope>NUCLEOTIDE SEQUENCE</scope>
    <source>
        <strain evidence="3">ChiBcec2-3848</strain>
    </source>
</reference>
<evidence type="ECO:0000259" key="2">
    <source>
        <dbReference type="Pfam" id="PF13635"/>
    </source>
</evidence>
<comment type="caution">
    <text evidence="3">The sequence shown here is derived from an EMBL/GenBank/DDBJ whole genome shotgun (WGS) entry which is preliminary data.</text>
</comment>
<keyword evidence="3" id="KW-0067">ATP-binding</keyword>
<evidence type="ECO:0000313" key="4">
    <source>
        <dbReference type="Proteomes" id="UP000823886"/>
    </source>
</evidence>
<dbReference type="Pfam" id="PF13635">
    <property type="entry name" value="DUF4143"/>
    <property type="match status" value="1"/>
</dbReference>
<name>A0A9D2PMP2_9FIRM</name>
<dbReference type="InterPro" id="IPR025420">
    <property type="entry name" value="DUF4143"/>
</dbReference>
<dbReference type="InterPro" id="IPR041682">
    <property type="entry name" value="AAA_14"/>
</dbReference>
<dbReference type="SUPFAM" id="SSF52540">
    <property type="entry name" value="P-loop containing nucleoside triphosphate hydrolases"/>
    <property type="match status" value="1"/>
</dbReference>
<dbReference type="EMBL" id="DWVZ01000028">
    <property type="protein sequence ID" value="HJC62447.1"/>
    <property type="molecule type" value="Genomic_DNA"/>
</dbReference>
<reference evidence="3" key="1">
    <citation type="journal article" date="2021" name="PeerJ">
        <title>Extensive microbial diversity within the chicken gut microbiome revealed by metagenomics and culture.</title>
        <authorList>
            <person name="Gilroy R."/>
            <person name="Ravi A."/>
            <person name="Getino M."/>
            <person name="Pursley I."/>
            <person name="Horton D.L."/>
            <person name="Alikhan N.F."/>
            <person name="Baker D."/>
            <person name="Gharbi K."/>
            <person name="Hall N."/>
            <person name="Watson M."/>
            <person name="Adriaenssens E.M."/>
            <person name="Foster-Nyarko E."/>
            <person name="Jarju S."/>
            <person name="Secka A."/>
            <person name="Antonio M."/>
            <person name="Oren A."/>
            <person name="Chaudhuri R.R."/>
            <person name="La Ragione R."/>
            <person name="Hildebrand F."/>
            <person name="Pallen M.J."/>
        </authorList>
    </citation>
    <scope>NUCLEOTIDE SEQUENCE</scope>
    <source>
        <strain evidence="3">ChiBcec2-3848</strain>
    </source>
</reference>
<keyword evidence="3" id="KW-0547">Nucleotide-binding</keyword>
<dbReference type="PANTHER" id="PTHR33295:SF20">
    <property type="entry name" value="ATPASE"/>
    <property type="match status" value="1"/>
</dbReference>
<evidence type="ECO:0000313" key="3">
    <source>
        <dbReference type="EMBL" id="HJC62447.1"/>
    </source>
</evidence>
<evidence type="ECO:0000259" key="1">
    <source>
        <dbReference type="Pfam" id="PF13173"/>
    </source>
</evidence>
<sequence>MIESHELKNRDRYLKKLIGFQDTEPVKVITGIRRCGKSSLLKLMIQHLRETGIGQEQIVEMNFESHDFRSMTSDEVYHYVKERAIPGKRMYLFFDELQRIDAWEDAVNSFRVDLDCDIYITGSNAYLLSSEYSTYLSGRCVEIKMLPLSFREFLDFHNFEVRETISALGGTHRQVFDKNGERYDLREVFDAYMRFGGMPGIADIGLDQEKALSLLEGIYSTVVVRDILEREKRRGQRQITDSALLRKIVLFLADNIGSSVSVSSIGNTLMNEGLLEDGKRRGTPSTHTVQAYIAALLESYFFYEIKRFDIKGKEYLRTLGKYYIVDIGLRNFLLGFRNRDSGHAIENVVYFELLRRGYDVAIGKIDNQEVDFIATTADDKLYIQVTESMQSEDVRKRELAPLQKIRDNYEKIVLSLEPGLDVSYDGIKSLNLVDWLLDG</sequence>
<protein>
    <submittedName>
        <fullName evidence="3">ATP-binding protein</fullName>
    </submittedName>
</protein>
<feature type="domain" description="DUF4143" evidence="2">
    <location>
        <begin position="238"/>
        <end position="385"/>
    </location>
</feature>
<organism evidence="3 4">
    <name type="scientific">Candidatus Blautia merdavium</name>
    <dbReference type="NCBI Taxonomy" id="2838494"/>
    <lineage>
        <taxon>Bacteria</taxon>
        <taxon>Bacillati</taxon>
        <taxon>Bacillota</taxon>
        <taxon>Clostridia</taxon>
        <taxon>Lachnospirales</taxon>
        <taxon>Lachnospiraceae</taxon>
        <taxon>Blautia</taxon>
    </lineage>
</organism>
<dbReference type="InterPro" id="IPR027417">
    <property type="entry name" value="P-loop_NTPase"/>
</dbReference>
<gene>
    <name evidence="3" type="ORF">H9753_02350</name>
</gene>
<feature type="domain" description="AAA" evidence="1">
    <location>
        <begin position="24"/>
        <end position="154"/>
    </location>
</feature>
<dbReference type="Pfam" id="PF13173">
    <property type="entry name" value="AAA_14"/>
    <property type="match status" value="1"/>
</dbReference>